<keyword evidence="2" id="KW-0732">Signal</keyword>
<accession>A0A8K1D537</accession>
<evidence type="ECO:0000256" key="1">
    <source>
        <dbReference type="ARBA" id="ARBA00004370"/>
    </source>
</evidence>
<dbReference type="Gene3D" id="2.60.40.10">
    <property type="entry name" value="Immunoglobulins"/>
    <property type="match status" value="1"/>
</dbReference>
<dbReference type="PANTHER" id="PTHR12080">
    <property type="entry name" value="SIGNALING LYMPHOCYTIC ACTIVATION MOLECULE"/>
    <property type="match status" value="1"/>
</dbReference>
<evidence type="ECO:0000256" key="2">
    <source>
        <dbReference type="ARBA" id="ARBA00022729"/>
    </source>
</evidence>
<evidence type="ECO:0000256" key="3">
    <source>
        <dbReference type="ARBA" id="ARBA00023136"/>
    </source>
</evidence>
<dbReference type="OrthoDB" id="8741746at2759"/>
<dbReference type="AlphaFoldDB" id="A0A8K1D537"/>
<dbReference type="SUPFAM" id="SSF48726">
    <property type="entry name" value="Immunoglobulin"/>
    <property type="match status" value="1"/>
</dbReference>
<dbReference type="EMBL" id="SWJQ01001811">
    <property type="protein sequence ID" value="TRZ07365.1"/>
    <property type="molecule type" value="Genomic_DNA"/>
</dbReference>
<dbReference type="GO" id="GO:0016020">
    <property type="term" value="C:membrane"/>
    <property type="evidence" value="ECO:0007669"/>
    <property type="project" value="UniProtKB-SubCell"/>
</dbReference>
<evidence type="ECO:0000259" key="5">
    <source>
        <dbReference type="PROSITE" id="PS50835"/>
    </source>
</evidence>
<evidence type="ECO:0000313" key="8">
    <source>
        <dbReference type="Proteomes" id="UP000796761"/>
    </source>
</evidence>
<dbReference type="Proteomes" id="UP000796761">
    <property type="component" value="Unassembled WGS sequence"/>
</dbReference>
<evidence type="ECO:0000313" key="7">
    <source>
        <dbReference type="EMBL" id="TRZ07365.1"/>
    </source>
</evidence>
<dbReference type="InterPro" id="IPR013783">
    <property type="entry name" value="Ig-like_fold"/>
</dbReference>
<dbReference type="InterPro" id="IPR015631">
    <property type="entry name" value="CD2/SLAM_rcpt"/>
</dbReference>
<proteinExistence type="predicted"/>
<feature type="domain" description="Ig-like" evidence="5">
    <location>
        <begin position="29"/>
        <end position="104"/>
    </location>
</feature>
<comment type="caution">
    <text evidence="6">The sequence shown here is derived from an EMBL/GenBank/DDBJ whole genome shotgun (WGS) entry which is preliminary data.</text>
</comment>
<dbReference type="InterPro" id="IPR007110">
    <property type="entry name" value="Ig-like_dom"/>
</dbReference>
<name>A0A8K1D537_9PASS</name>
<evidence type="ECO:0000313" key="6">
    <source>
        <dbReference type="EMBL" id="TRZ04558.1"/>
    </source>
</evidence>
<keyword evidence="3" id="KW-0472">Membrane</keyword>
<dbReference type="PROSITE" id="PS50835">
    <property type="entry name" value="IG_LIKE"/>
    <property type="match status" value="1"/>
</dbReference>
<organism evidence="6 8">
    <name type="scientific">Zosterops borbonicus</name>
    <dbReference type="NCBI Taxonomy" id="364589"/>
    <lineage>
        <taxon>Eukaryota</taxon>
        <taxon>Metazoa</taxon>
        <taxon>Chordata</taxon>
        <taxon>Craniata</taxon>
        <taxon>Vertebrata</taxon>
        <taxon>Euteleostomi</taxon>
        <taxon>Archelosauria</taxon>
        <taxon>Archosauria</taxon>
        <taxon>Dinosauria</taxon>
        <taxon>Saurischia</taxon>
        <taxon>Theropoda</taxon>
        <taxon>Coelurosauria</taxon>
        <taxon>Aves</taxon>
        <taxon>Neognathae</taxon>
        <taxon>Neoaves</taxon>
        <taxon>Telluraves</taxon>
        <taxon>Australaves</taxon>
        <taxon>Passeriformes</taxon>
        <taxon>Sylvioidea</taxon>
        <taxon>Zosteropidae</taxon>
        <taxon>Zosterops</taxon>
    </lineage>
</organism>
<keyword evidence="8" id="KW-1185">Reference proteome</keyword>
<sequence>MEDAGTYFVNIGGKISTFTLLVYRELTEPTVTCEVQKCSGSICSFSLRCSIPGTGFGNVSYTWRRRDWQWERQSMEMTVNKSSLDNLGPLRCTARNAVSRRRVTIITLRGLCPGESRGQVEFGMGWSRSP</sequence>
<gene>
    <name evidence="7" type="ORF">HGM15179_019752</name>
    <name evidence="6" type="ORF">HGM15179_022550</name>
</gene>
<dbReference type="EMBL" id="SWJQ01027621">
    <property type="protein sequence ID" value="TRZ04558.1"/>
    <property type="molecule type" value="Genomic_DNA"/>
</dbReference>
<keyword evidence="4" id="KW-0325">Glycoprotein</keyword>
<reference evidence="6" key="1">
    <citation type="submission" date="2019-04" db="EMBL/GenBank/DDBJ databases">
        <title>Genome assembly of Zosterops borbonicus 15179.</title>
        <authorList>
            <person name="Leroy T."/>
            <person name="Anselmetti Y."/>
            <person name="Tilak M.-K."/>
            <person name="Nabholz B."/>
        </authorList>
    </citation>
    <scope>NUCLEOTIDE SEQUENCE</scope>
    <source>
        <strain evidence="6">HGM_15179</strain>
        <tissue evidence="6">Muscle</tissue>
    </source>
</reference>
<evidence type="ECO:0000256" key="4">
    <source>
        <dbReference type="ARBA" id="ARBA00023180"/>
    </source>
</evidence>
<dbReference type="PANTHER" id="PTHR12080:SF55">
    <property type="entry name" value="LYMPHOCYTE FUNCTION-ASSOCIATED ANTIGEN 3"/>
    <property type="match status" value="1"/>
</dbReference>
<protein>
    <recommendedName>
        <fullName evidence="5">Ig-like domain-containing protein</fullName>
    </recommendedName>
</protein>
<comment type="subcellular location">
    <subcellularLocation>
        <location evidence="1">Membrane</location>
    </subcellularLocation>
</comment>
<dbReference type="InterPro" id="IPR036179">
    <property type="entry name" value="Ig-like_dom_sf"/>
</dbReference>